<accession>A0A3Q0KTN0</accession>
<dbReference type="WBParaSite" id="Smp_176700.1">
    <property type="protein sequence ID" value="Smp_176700.1"/>
    <property type="gene ID" value="Smp_176700"/>
</dbReference>
<reference evidence="2" key="1">
    <citation type="journal article" date="2012" name="PLoS Negl. Trop. Dis.">
        <title>A systematically improved high quality genome and transcriptome of the human blood fluke Schistosoma mansoni.</title>
        <authorList>
            <person name="Protasio A.V."/>
            <person name="Tsai I.J."/>
            <person name="Babbage A."/>
            <person name="Nichol S."/>
            <person name="Hunt M."/>
            <person name="Aslett M.A."/>
            <person name="De Silva N."/>
            <person name="Velarde G.S."/>
            <person name="Anderson T.J."/>
            <person name="Clark R.C."/>
            <person name="Davidson C."/>
            <person name="Dillon G.P."/>
            <person name="Holroyd N.E."/>
            <person name="LoVerde P.T."/>
            <person name="Lloyd C."/>
            <person name="McQuillan J."/>
            <person name="Oliveira G."/>
            <person name="Otto T.D."/>
            <person name="Parker-Manuel S.J."/>
            <person name="Quail M.A."/>
            <person name="Wilson R.A."/>
            <person name="Zerlotini A."/>
            <person name="Dunne D.W."/>
            <person name="Berriman M."/>
        </authorList>
    </citation>
    <scope>NUCLEOTIDE SEQUENCE [LARGE SCALE GENOMIC DNA]</scope>
    <source>
        <strain evidence="2">Puerto Rican</strain>
    </source>
</reference>
<dbReference type="Proteomes" id="UP000008854">
    <property type="component" value="Unassembled WGS sequence"/>
</dbReference>
<feature type="transmembrane region" description="Helical" evidence="1">
    <location>
        <begin position="6"/>
        <end position="27"/>
    </location>
</feature>
<evidence type="ECO:0000313" key="3">
    <source>
        <dbReference type="WBParaSite" id="Smp_176700.1"/>
    </source>
</evidence>
<keyword evidence="1" id="KW-0472">Membrane</keyword>
<dbReference type="AlphaFoldDB" id="A0A3Q0KTN0"/>
<keyword evidence="1" id="KW-0812">Transmembrane</keyword>
<evidence type="ECO:0000313" key="2">
    <source>
        <dbReference type="Proteomes" id="UP000008854"/>
    </source>
</evidence>
<keyword evidence="1" id="KW-1133">Transmembrane helix</keyword>
<reference evidence="3" key="2">
    <citation type="submission" date="2018-12" db="UniProtKB">
        <authorList>
            <consortium name="WormBaseParasite"/>
        </authorList>
    </citation>
    <scope>IDENTIFICATION</scope>
    <source>
        <strain evidence="3">Puerto Rican</strain>
    </source>
</reference>
<sequence>MKITIVNVTILVLVILSVMSLGPHCLLMSVAGLHHKRSISVDVVEAEPMPELDDANGYGLPNQID</sequence>
<protein>
    <submittedName>
        <fullName evidence="3">Transmembrane protein</fullName>
    </submittedName>
</protein>
<evidence type="ECO:0000256" key="1">
    <source>
        <dbReference type="SAM" id="Phobius"/>
    </source>
</evidence>
<name>A0A3Q0KTN0_SCHMA</name>
<organism evidence="2 3">
    <name type="scientific">Schistosoma mansoni</name>
    <name type="common">Blood fluke</name>
    <dbReference type="NCBI Taxonomy" id="6183"/>
    <lineage>
        <taxon>Eukaryota</taxon>
        <taxon>Metazoa</taxon>
        <taxon>Spiralia</taxon>
        <taxon>Lophotrochozoa</taxon>
        <taxon>Platyhelminthes</taxon>
        <taxon>Trematoda</taxon>
        <taxon>Digenea</taxon>
        <taxon>Strigeidida</taxon>
        <taxon>Schistosomatoidea</taxon>
        <taxon>Schistosomatidae</taxon>
        <taxon>Schistosoma</taxon>
    </lineage>
</organism>
<dbReference type="InParanoid" id="A0A3Q0KTN0"/>
<keyword evidence="2" id="KW-1185">Reference proteome</keyword>
<proteinExistence type="predicted"/>